<dbReference type="Proteomes" id="UP000069620">
    <property type="component" value="Unassembled WGS sequence"/>
</dbReference>
<accession>A0A100W509</accession>
<feature type="compositionally biased region" description="Acidic residues" evidence="1">
    <location>
        <begin position="78"/>
        <end position="93"/>
    </location>
</feature>
<gene>
    <name evidence="2" type="ORF">RMCB_5812</name>
</gene>
<comment type="caution">
    <text evidence="2">The sequence shown here is derived from an EMBL/GenBank/DDBJ whole genome shotgun (WGS) entry which is preliminary data.</text>
</comment>
<dbReference type="STRING" id="146020.RMCB_5812"/>
<feature type="compositionally biased region" description="Acidic residues" evidence="1">
    <location>
        <begin position="122"/>
        <end position="134"/>
    </location>
</feature>
<feature type="region of interest" description="Disordered" evidence="1">
    <location>
        <begin position="1"/>
        <end position="134"/>
    </location>
</feature>
<dbReference type="EMBL" id="BCSX01000051">
    <property type="protein sequence ID" value="GAS91716.1"/>
    <property type="molecule type" value="Genomic_DNA"/>
</dbReference>
<reference evidence="3" key="1">
    <citation type="journal article" date="2016" name="Genome Announc.">
        <title>Draft Genome Sequences of Five Rapidly Growing Mycobacterium Species, M. thermoresistibile, M. fortuitum subsp. acetamidolyticum, M. canariasense, M. brisbanense, and M. novocastrense.</title>
        <authorList>
            <person name="Katahira K."/>
            <person name="Ogura Y."/>
            <person name="Gotoh Y."/>
            <person name="Hayashi T."/>
        </authorList>
    </citation>
    <scope>NUCLEOTIDE SEQUENCE [LARGE SCALE GENOMIC DNA]</scope>
    <source>
        <strain evidence="3">JCM15654</strain>
    </source>
</reference>
<sequence length="134" mass="14629">MWGQVETGNAQAVSSGLADHGDGQSAVMAREDDNMLDQQESLDSDEVRNDDGDQTVDPPEQWIEPKENESLDDRLAEETPDTSPDDVATDPDDTMSPRGSESEPDALTRNEQARTKGQIDGTPEDGDSFYDVVE</sequence>
<protein>
    <submittedName>
        <fullName evidence="2">Uncharacterized protein</fullName>
    </submittedName>
</protein>
<feature type="compositionally biased region" description="Basic and acidic residues" evidence="1">
    <location>
        <begin position="63"/>
        <end position="77"/>
    </location>
</feature>
<organism evidence="2 3">
    <name type="scientific">Mycolicibacterium brisbanense</name>
    <dbReference type="NCBI Taxonomy" id="146020"/>
    <lineage>
        <taxon>Bacteria</taxon>
        <taxon>Bacillati</taxon>
        <taxon>Actinomycetota</taxon>
        <taxon>Actinomycetes</taxon>
        <taxon>Mycobacteriales</taxon>
        <taxon>Mycobacteriaceae</taxon>
        <taxon>Mycolicibacterium</taxon>
    </lineage>
</organism>
<evidence type="ECO:0000256" key="1">
    <source>
        <dbReference type="SAM" id="MobiDB-lite"/>
    </source>
</evidence>
<name>A0A100W509_9MYCO</name>
<proteinExistence type="predicted"/>
<feature type="compositionally biased region" description="Polar residues" evidence="1">
    <location>
        <begin position="1"/>
        <end position="14"/>
    </location>
</feature>
<evidence type="ECO:0000313" key="3">
    <source>
        <dbReference type="Proteomes" id="UP000069620"/>
    </source>
</evidence>
<evidence type="ECO:0000313" key="2">
    <source>
        <dbReference type="EMBL" id="GAS91716.1"/>
    </source>
</evidence>
<dbReference type="AlphaFoldDB" id="A0A100W509"/>
<reference evidence="3" key="2">
    <citation type="submission" date="2016-02" db="EMBL/GenBank/DDBJ databases">
        <title>Draft genome sequence of five rapidly growing Mycobacterium species.</title>
        <authorList>
            <person name="Katahira K."/>
            <person name="Gotou Y."/>
            <person name="Iida K."/>
            <person name="Ogura Y."/>
            <person name="Hayashi T."/>
        </authorList>
    </citation>
    <scope>NUCLEOTIDE SEQUENCE [LARGE SCALE GENOMIC DNA]</scope>
    <source>
        <strain evidence="3">JCM15654</strain>
    </source>
</reference>
<keyword evidence="3" id="KW-1185">Reference proteome</keyword>